<dbReference type="RefSeq" id="WP_175050484.1">
    <property type="nucleotide sequence ID" value="NZ_CADIKC010000002.1"/>
</dbReference>
<evidence type="ECO:0000259" key="1">
    <source>
        <dbReference type="Pfam" id="PF01909"/>
    </source>
</evidence>
<gene>
    <name evidence="2" type="ORF">LMG24238_02251</name>
</gene>
<dbReference type="Gene3D" id="3.30.460.10">
    <property type="entry name" value="Beta Polymerase, domain 2"/>
    <property type="match status" value="1"/>
</dbReference>
<dbReference type="InterPro" id="IPR043519">
    <property type="entry name" value="NT_sf"/>
</dbReference>
<organism evidence="2 3">
    <name type="scientific">Paraburkholderia sediminicola</name>
    <dbReference type="NCBI Taxonomy" id="458836"/>
    <lineage>
        <taxon>Bacteria</taxon>
        <taxon>Pseudomonadati</taxon>
        <taxon>Pseudomonadota</taxon>
        <taxon>Betaproteobacteria</taxon>
        <taxon>Burkholderiales</taxon>
        <taxon>Burkholderiaceae</taxon>
        <taxon>Paraburkholderia</taxon>
    </lineage>
</organism>
<dbReference type="InterPro" id="IPR002934">
    <property type="entry name" value="Polymerase_NTP_transf_dom"/>
</dbReference>
<protein>
    <recommendedName>
        <fullName evidence="1">Polymerase nucleotidyl transferase domain-containing protein</fullName>
    </recommendedName>
</protein>
<sequence length="204" mass="23033">MRFEDFLKRWSDDPSTTFQITLLMRIAAAVRDSPDCIGAVVVGSFAKGTADRLSDIDLVAFCSGGAARSLFQTIQQQIAPANVFITFDGAHDPDSPFQKLIFNDLTSIEFHVISPDTELILEQPFVEIVNRDRCLESRTSSRPASTEQDPIVFRYGDRFLAWELFSCLKWLWRGDFQKAKRYLVKLGRAIEASEERDGTAHHPG</sequence>
<accession>A0A6J5AQS6</accession>
<evidence type="ECO:0000313" key="2">
    <source>
        <dbReference type="EMBL" id="CAB3673927.1"/>
    </source>
</evidence>
<dbReference type="CDD" id="cd05403">
    <property type="entry name" value="NT_KNTase_like"/>
    <property type="match status" value="1"/>
</dbReference>
<dbReference type="GeneID" id="97040883"/>
<dbReference type="AlphaFoldDB" id="A0A6J5AQS6"/>
<dbReference type="EMBL" id="CADIKC010000002">
    <property type="protein sequence ID" value="CAB3673927.1"/>
    <property type="molecule type" value="Genomic_DNA"/>
</dbReference>
<dbReference type="GO" id="GO:0016779">
    <property type="term" value="F:nucleotidyltransferase activity"/>
    <property type="evidence" value="ECO:0007669"/>
    <property type="project" value="InterPro"/>
</dbReference>
<reference evidence="2 3" key="1">
    <citation type="submission" date="2020-04" db="EMBL/GenBank/DDBJ databases">
        <authorList>
            <person name="De Canck E."/>
        </authorList>
    </citation>
    <scope>NUCLEOTIDE SEQUENCE [LARGE SCALE GENOMIC DNA]</scope>
    <source>
        <strain evidence="2 3">LMG 24238</strain>
    </source>
</reference>
<dbReference type="Proteomes" id="UP000494255">
    <property type="component" value="Unassembled WGS sequence"/>
</dbReference>
<name>A0A6J5AQS6_9BURK</name>
<evidence type="ECO:0000313" key="3">
    <source>
        <dbReference type="Proteomes" id="UP000494255"/>
    </source>
</evidence>
<feature type="domain" description="Polymerase nucleotidyl transferase" evidence="1">
    <location>
        <begin position="26"/>
        <end position="67"/>
    </location>
</feature>
<dbReference type="SUPFAM" id="SSF81301">
    <property type="entry name" value="Nucleotidyltransferase"/>
    <property type="match status" value="1"/>
</dbReference>
<proteinExistence type="predicted"/>
<dbReference type="Pfam" id="PF01909">
    <property type="entry name" value="NTP_transf_2"/>
    <property type="match status" value="1"/>
</dbReference>
<keyword evidence="3" id="KW-1185">Reference proteome</keyword>